<dbReference type="RefSeq" id="WP_019923661.1">
    <property type="nucleotide sequence ID" value="NZ_CP140152.1"/>
</dbReference>
<feature type="signal peptide" evidence="1">
    <location>
        <begin position="1"/>
        <end position="22"/>
    </location>
</feature>
<accession>A0ABZ0XYP5</accession>
<evidence type="ECO:0000256" key="1">
    <source>
        <dbReference type="SAM" id="SignalP"/>
    </source>
</evidence>
<protein>
    <recommendedName>
        <fullName evidence="4">Lipoprotein</fullName>
    </recommendedName>
</protein>
<dbReference type="PROSITE" id="PS51257">
    <property type="entry name" value="PROKAR_LIPOPROTEIN"/>
    <property type="match status" value="1"/>
</dbReference>
<proteinExistence type="predicted"/>
<sequence>MKNMTLRSSVALLCGAILSACGGSDGSLQIAGNITGLTKAGLVLVNEGNGDTLEIAAGQSTFVFTKPVSVDDNFNVTVKSPGPVGATCAVSGGSGKANVYNAYNVQVVCTNDPRKLGGAVVNLKSDGLVMANGADTVSVPAGAASFVFPHTIGDGSAYGINILEQPKTQRCTVTGNAVGTIGNQDLIVGATTSPAVTLTCADVPAT</sequence>
<name>A0ABZ0XYP5_9BURK</name>
<evidence type="ECO:0000313" key="2">
    <source>
        <dbReference type="EMBL" id="WQH04876.1"/>
    </source>
</evidence>
<gene>
    <name evidence="2" type="ORF">SR858_00605</name>
</gene>
<dbReference type="Proteomes" id="UP001326110">
    <property type="component" value="Chromosome"/>
</dbReference>
<keyword evidence="3" id="KW-1185">Reference proteome</keyword>
<keyword evidence="1" id="KW-0732">Signal</keyword>
<dbReference type="GeneID" id="43165266"/>
<evidence type="ECO:0000313" key="3">
    <source>
        <dbReference type="Proteomes" id="UP001326110"/>
    </source>
</evidence>
<dbReference type="EMBL" id="CP140152">
    <property type="protein sequence ID" value="WQH04876.1"/>
    <property type="molecule type" value="Genomic_DNA"/>
</dbReference>
<reference evidence="2 3" key="1">
    <citation type="submission" date="2023-11" db="EMBL/GenBank/DDBJ databases">
        <title>MicrobeMod: A computational toolkit for identifying prokaryotic methylation and restriction-modification with nanopore sequencing.</title>
        <authorList>
            <person name="Crits-Christoph A."/>
            <person name="Kang S.C."/>
            <person name="Lee H."/>
            <person name="Ostrov N."/>
        </authorList>
    </citation>
    <scope>NUCLEOTIDE SEQUENCE [LARGE SCALE GENOMIC DNA]</scope>
    <source>
        <strain evidence="2 3">ATCC 25935</strain>
    </source>
</reference>
<organism evidence="2 3">
    <name type="scientific">Duganella zoogloeoides</name>
    <dbReference type="NCBI Taxonomy" id="75659"/>
    <lineage>
        <taxon>Bacteria</taxon>
        <taxon>Pseudomonadati</taxon>
        <taxon>Pseudomonadota</taxon>
        <taxon>Betaproteobacteria</taxon>
        <taxon>Burkholderiales</taxon>
        <taxon>Oxalobacteraceae</taxon>
        <taxon>Telluria group</taxon>
        <taxon>Duganella</taxon>
    </lineage>
</organism>
<feature type="chain" id="PRO_5046449059" description="Lipoprotein" evidence="1">
    <location>
        <begin position="23"/>
        <end position="206"/>
    </location>
</feature>
<evidence type="ECO:0008006" key="4">
    <source>
        <dbReference type="Google" id="ProtNLM"/>
    </source>
</evidence>